<reference evidence="2" key="2">
    <citation type="journal article" date="2015" name="Data Brief">
        <title>Shoot transcriptome of the giant reed, Arundo donax.</title>
        <authorList>
            <person name="Barrero R.A."/>
            <person name="Guerrero F.D."/>
            <person name="Moolhuijzen P."/>
            <person name="Goolsby J.A."/>
            <person name="Tidwell J."/>
            <person name="Bellgard S.E."/>
            <person name="Bellgard M.I."/>
        </authorList>
    </citation>
    <scope>NUCLEOTIDE SEQUENCE</scope>
    <source>
        <tissue evidence="2">Shoot tissue taken approximately 20 cm above the soil surface</tissue>
    </source>
</reference>
<accession>A0A0A9G4W2</accession>
<dbReference type="PROSITE" id="PS51257">
    <property type="entry name" value="PROKAR_LIPOPROTEIN"/>
    <property type="match status" value="1"/>
</dbReference>
<protein>
    <submittedName>
        <fullName evidence="2">Uncharacterized protein</fullName>
    </submittedName>
</protein>
<sequence length="50" mass="6011">MSTVEKQPVLLFQLKERRYLLVLYLLIISSCFFALPFLFSLFYDAFFLLI</sequence>
<keyword evidence="1" id="KW-0472">Membrane</keyword>
<evidence type="ECO:0000313" key="2">
    <source>
        <dbReference type="EMBL" id="JAE17576.1"/>
    </source>
</evidence>
<evidence type="ECO:0000256" key="1">
    <source>
        <dbReference type="SAM" id="Phobius"/>
    </source>
</evidence>
<feature type="transmembrane region" description="Helical" evidence="1">
    <location>
        <begin position="21"/>
        <end position="43"/>
    </location>
</feature>
<dbReference type="EMBL" id="GBRH01180320">
    <property type="protein sequence ID" value="JAE17576.1"/>
    <property type="molecule type" value="Transcribed_RNA"/>
</dbReference>
<reference evidence="2" key="1">
    <citation type="submission" date="2014-09" db="EMBL/GenBank/DDBJ databases">
        <authorList>
            <person name="Magalhaes I.L.F."/>
            <person name="Oliveira U."/>
            <person name="Santos F.R."/>
            <person name="Vidigal T.H.D.A."/>
            <person name="Brescovit A.D."/>
            <person name="Santos A.J."/>
        </authorList>
    </citation>
    <scope>NUCLEOTIDE SEQUENCE</scope>
    <source>
        <tissue evidence="2">Shoot tissue taken approximately 20 cm above the soil surface</tissue>
    </source>
</reference>
<keyword evidence="1" id="KW-0812">Transmembrane</keyword>
<dbReference type="AlphaFoldDB" id="A0A0A9G4W2"/>
<proteinExistence type="predicted"/>
<keyword evidence="1" id="KW-1133">Transmembrane helix</keyword>
<organism evidence="2">
    <name type="scientific">Arundo donax</name>
    <name type="common">Giant reed</name>
    <name type="synonym">Donax arundinaceus</name>
    <dbReference type="NCBI Taxonomy" id="35708"/>
    <lineage>
        <taxon>Eukaryota</taxon>
        <taxon>Viridiplantae</taxon>
        <taxon>Streptophyta</taxon>
        <taxon>Embryophyta</taxon>
        <taxon>Tracheophyta</taxon>
        <taxon>Spermatophyta</taxon>
        <taxon>Magnoliopsida</taxon>
        <taxon>Liliopsida</taxon>
        <taxon>Poales</taxon>
        <taxon>Poaceae</taxon>
        <taxon>PACMAD clade</taxon>
        <taxon>Arundinoideae</taxon>
        <taxon>Arundineae</taxon>
        <taxon>Arundo</taxon>
    </lineage>
</organism>
<name>A0A0A9G4W2_ARUDO</name>